<comment type="caution">
    <text evidence="2">The sequence shown here is derived from an EMBL/GenBank/DDBJ whole genome shotgun (WGS) entry which is preliminary data.</text>
</comment>
<sequence>MEIPFPMTMMTDVLCHHPGLRRPTTILYSRAGGEAEMRRPFSNASRRVQHVPACCSKTLPRRPPAPNHNVSAAALAIASGAVGAQGRAAGKPVQKQATDGLSGGTLRSAPQSADYTQE</sequence>
<gene>
    <name evidence="2" type="ORF">PCOR1329_LOCUS45732</name>
</gene>
<dbReference type="EMBL" id="CAUYUJ010015499">
    <property type="protein sequence ID" value="CAK0854771.1"/>
    <property type="molecule type" value="Genomic_DNA"/>
</dbReference>
<name>A0ABN9U724_9DINO</name>
<evidence type="ECO:0000256" key="1">
    <source>
        <dbReference type="SAM" id="MobiDB-lite"/>
    </source>
</evidence>
<evidence type="ECO:0000313" key="3">
    <source>
        <dbReference type="Proteomes" id="UP001189429"/>
    </source>
</evidence>
<evidence type="ECO:0000313" key="2">
    <source>
        <dbReference type="EMBL" id="CAK0854771.1"/>
    </source>
</evidence>
<accession>A0ABN9U724</accession>
<keyword evidence="3" id="KW-1185">Reference proteome</keyword>
<protein>
    <submittedName>
        <fullName evidence="2">Uncharacterized protein</fullName>
    </submittedName>
</protein>
<reference evidence="2" key="1">
    <citation type="submission" date="2023-10" db="EMBL/GenBank/DDBJ databases">
        <authorList>
            <person name="Chen Y."/>
            <person name="Shah S."/>
            <person name="Dougan E. K."/>
            <person name="Thang M."/>
            <person name="Chan C."/>
        </authorList>
    </citation>
    <scope>NUCLEOTIDE SEQUENCE [LARGE SCALE GENOMIC DNA]</scope>
</reference>
<dbReference type="Proteomes" id="UP001189429">
    <property type="component" value="Unassembled WGS sequence"/>
</dbReference>
<feature type="compositionally biased region" description="Polar residues" evidence="1">
    <location>
        <begin position="108"/>
        <end position="118"/>
    </location>
</feature>
<proteinExistence type="predicted"/>
<organism evidence="2 3">
    <name type="scientific">Prorocentrum cordatum</name>
    <dbReference type="NCBI Taxonomy" id="2364126"/>
    <lineage>
        <taxon>Eukaryota</taxon>
        <taxon>Sar</taxon>
        <taxon>Alveolata</taxon>
        <taxon>Dinophyceae</taxon>
        <taxon>Prorocentrales</taxon>
        <taxon>Prorocentraceae</taxon>
        <taxon>Prorocentrum</taxon>
    </lineage>
</organism>
<feature type="region of interest" description="Disordered" evidence="1">
    <location>
        <begin position="83"/>
        <end position="118"/>
    </location>
</feature>